<evidence type="ECO:0000313" key="2">
    <source>
        <dbReference type="Proteomes" id="UP001152484"/>
    </source>
</evidence>
<keyword evidence="2" id="KW-1185">Reference proteome</keyword>
<name>A0A9P0Z513_CUSEU</name>
<proteinExistence type="predicted"/>
<sequence>MVPTEDELKNPLINASYVNKVNKPVLL</sequence>
<gene>
    <name evidence="1" type="ORF">CEURO_LOCUS10905</name>
</gene>
<evidence type="ECO:0000313" key="1">
    <source>
        <dbReference type="EMBL" id="CAH9089417.1"/>
    </source>
</evidence>
<comment type="caution">
    <text evidence="1">The sequence shown here is derived from an EMBL/GenBank/DDBJ whole genome shotgun (WGS) entry which is preliminary data.</text>
</comment>
<dbReference type="Proteomes" id="UP001152484">
    <property type="component" value="Unassembled WGS sequence"/>
</dbReference>
<organism evidence="1 2">
    <name type="scientific">Cuscuta europaea</name>
    <name type="common">European dodder</name>
    <dbReference type="NCBI Taxonomy" id="41803"/>
    <lineage>
        <taxon>Eukaryota</taxon>
        <taxon>Viridiplantae</taxon>
        <taxon>Streptophyta</taxon>
        <taxon>Embryophyta</taxon>
        <taxon>Tracheophyta</taxon>
        <taxon>Spermatophyta</taxon>
        <taxon>Magnoliopsida</taxon>
        <taxon>eudicotyledons</taxon>
        <taxon>Gunneridae</taxon>
        <taxon>Pentapetalae</taxon>
        <taxon>asterids</taxon>
        <taxon>lamiids</taxon>
        <taxon>Solanales</taxon>
        <taxon>Convolvulaceae</taxon>
        <taxon>Cuscuteae</taxon>
        <taxon>Cuscuta</taxon>
        <taxon>Cuscuta subgen. Cuscuta</taxon>
    </lineage>
</organism>
<dbReference type="EMBL" id="CAMAPE010000020">
    <property type="protein sequence ID" value="CAH9089417.1"/>
    <property type="molecule type" value="Genomic_DNA"/>
</dbReference>
<protein>
    <submittedName>
        <fullName evidence="1">Uncharacterized protein</fullName>
    </submittedName>
</protein>
<reference evidence="1" key="1">
    <citation type="submission" date="2022-07" db="EMBL/GenBank/DDBJ databases">
        <authorList>
            <person name="Macas J."/>
            <person name="Novak P."/>
            <person name="Neumann P."/>
        </authorList>
    </citation>
    <scope>NUCLEOTIDE SEQUENCE</scope>
</reference>
<dbReference type="AlphaFoldDB" id="A0A9P0Z513"/>
<accession>A0A9P0Z513</accession>